<evidence type="ECO:0008006" key="3">
    <source>
        <dbReference type="Google" id="ProtNLM"/>
    </source>
</evidence>
<dbReference type="AlphaFoldDB" id="A0AAE0JY46"/>
<proteinExistence type="predicted"/>
<protein>
    <recommendedName>
        <fullName evidence="3">F-box domain-containing protein</fullName>
    </recommendedName>
</protein>
<sequence length="702" mass="79743">MDFLVDPFDIATRDDVETSDGKYIVRYSQTPEMLEFLSLCQKKPLPELSEAESRQKQARVSEAFVKVFLGMIRAHSPHIWSRDIQTLRRVCRAFEAPAAAVLFRRVQLSRSKYDLRKFMLIALSPRISRHVTEIAWVSMPSCLDFYLADPEEYAEDFAGSRWSLSWEVERGSSAPVPINILLPLFVDALRAMPRVTALTVEPMDKSMIYAPDLGTDQRALVWEMMYYRPWQKADKGHEDALRSLFFPAMGQTRQIERLSVTEGSFSSSILRWHPQFDSISTNLTEIHLEFYEPDLENIVPNGNMARAKKYIAERVLRKKLRIKLACLRAATNLRNLSLTGQKREKKLDSDLFEAIVFGAMIRSTVFTGAADFDIPDQESVTLGRDTTMLGPELDTDDMDLEEDEESRILDEILERIVLSEDDLAEEDPDCQKTNEPIIWKHLESLRLLNITYRQDTLMKIVSTHSKTLRHLHLHDCRLHLATVHKMSALPGLHLDTFRVHLGFWPNEFSPMDAYRTMDRNLNCDNIGLNVYPYQMSDGQRIHGDSGGFDPFRLRGVNALVKQSGQMEESQLVAFINGKAKRETVLKIVPPVVDSNGFVGESDEGSGPDNLFVGTLVNYLYLSNWGHITPVPSGVYHDNLNVVQNGETADSETEGGLQTGLTIPPTFNPELSHAGAVARIFSSSWATMREVLNDRDGKNPWDI</sequence>
<name>A0AAE0JY46_9PEZI</name>
<comment type="caution">
    <text evidence="1">The sequence shown here is derived from an EMBL/GenBank/DDBJ whole genome shotgun (WGS) entry which is preliminary data.</text>
</comment>
<reference evidence="1" key="2">
    <citation type="submission" date="2023-06" db="EMBL/GenBank/DDBJ databases">
        <authorList>
            <consortium name="Lawrence Berkeley National Laboratory"/>
            <person name="Haridas S."/>
            <person name="Hensen N."/>
            <person name="Bonometti L."/>
            <person name="Westerberg I."/>
            <person name="Brannstrom I.O."/>
            <person name="Guillou S."/>
            <person name="Cros-Aarteil S."/>
            <person name="Calhoun S."/>
            <person name="Kuo A."/>
            <person name="Mondo S."/>
            <person name="Pangilinan J."/>
            <person name="Riley R."/>
            <person name="Labutti K."/>
            <person name="Andreopoulos B."/>
            <person name="Lipzen A."/>
            <person name="Chen C."/>
            <person name="Yanf M."/>
            <person name="Daum C."/>
            <person name="Ng V."/>
            <person name="Clum A."/>
            <person name="Steindorff A."/>
            <person name="Ohm R."/>
            <person name="Martin F."/>
            <person name="Silar P."/>
            <person name="Natvig D."/>
            <person name="Lalanne C."/>
            <person name="Gautier V."/>
            <person name="Ament-Velasquez S.L."/>
            <person name="Kruys A."/>
            <person name="Hutchinson M.I."/>
            <person name="Powell A.J."/>
            <person name="Barry K."/>
            <person name="Miller A.N."/>
            <person name="Grigoriev I.V."/>
            <person name="Debuchy R."/>
            <person name="Gladieux P."/>
            <person name="Thoren M.H."/>
            <person name="Johannesson H."/>
        </authorList>
    </citation>
    <scope>NUCLEOTIDE SEQUENCE</scope>
    <source>
        <strain evidence="1">CBS 958.72</strain>
    </source>
</reference>
<dbReference type="EMBL" id="JAULSN010000008">
    <property type="protein sequence ID" value="KAK3366200.1"/>
    <property type="molecule type" value="Genomic_DNA"/>
</dbReference>
<keyword evidence="2" id="KW-1185">Reference proteome</keyword>
<accession>A0AAE0JY46</accession>
<dbReference type="Proteomes" id="UP001287356">
    <property type="component" value="Unassembled WGS sequence"/>
</dbReference>
<organism evidence="1 2">
    <name type="scientific">Lasiosphaeria ovina</name>
    <dbReference type="NCBI Taxonomy" id="92902"/>
    <lineage>
        <taxon>Eukaryota</taxon>
        <taxon>Fungi</taxon>
        <taxon>Dikarya</taxon>
        <taxon>Ascomycota</taxon>
        <taxon>Pezizomycotina</taxon>
        <taxon>Sordariomycetes</taxon>
        <taxon>Sordariomycetidae</taxon>
        <taxon>Sordariales</taxon>
        <taxon>Lasiosphaeriaceae</taxon>
        <taxon>Lasiosphaeria</taxon>
    </lineage>
</organism>
<evidence type="ECO:0000313" key="2">
    <source>
        <dbReference type="Proteomes" id="UP001287356"/>
    </source>
</evidence>
<reference evidence="1" key="1">
    <citation type="journal article" date="2023" name="Mol. Phylogenet. Evol.">
        <title>Genome-scale phylogeny and comparative genomics of the fungal order Sordariales.</title>
        <authorList>
            <person name="Hensen N."/>
            <person name="Bonometti L."/>
            <person name="Westerberg I."/>
            <person name="Brannstrom I.O."/>
            <person name="Guillou S."/>
            <person name="Cros-Aarteil S."/>
            <person name="Calhoun S."/>
            <person name="Haridas S."/>
            <person name="Kuo A."/>
            <person name="Mondo S."/>
            <person name="Pangilinan J."/>
            <person name="Riley R."/>
            <person name="LaButti K."/>
            <person name="Andreopoulos B."/>
            <person name="Lipzen A."/>
            <person name="Chen C."/>
            <person name="Yan M."/>
            <person name="Daum C."/>
            <person name="Ng V."/>
            <person name="Clum A."/>
            <person name="Steindorff A."/>
            <person name="Ohm R.A."/>
            <person name="Martin F."/>
            <person name="Silar P."/>
            <person name="Natvig D.O."/>
            <person name="Lalanne C."/>
            <person name="Gautier V."/>
            <person name="Ament-Velasquez S.L."/>
            <person name="Kruys A."/>
            <person name="Hutchinson M.I."/>
            <person name="Powell A.J."/>
            <person name="Barry K."/>
            <person name="Miller A.N."/>
            <person name="Grigoriev I.V."/>
            <person name="Debuchy R."/>
            <person name="Gladieux P."/>
            <person name="Hiltunen Thoren M."/>
            <person name="Johannesson H."/>
        </authorList>
    </citation>
    <scope>NUCLEOTIDE SEQUENCE</scope>
    <source>
        <strain evidence="1">CBS 958.72</strain>
    </source>
</reference>
<evidence type="ECO:0000313" key="1">
    <source>
        <dbReference type="EMBL" id="KAK3366200.1"/>
    </source>
</evidence>
<gene>
    <name evidence="1" type="ORF">B0T24DRAFT_670306</name>
</gene>